<dbReference type="EMBL" id="JAVRRD010000005">
    <property type="protein sequence ID" value="KAK5058753.1"/>
    <property type="molecule type" value="Genomic_DNA"/>
</dbReference>
<dbReference type="PANTHER" id="PTHR10209:SF881">
    <property type="entry name" value="FI07970P-RELATED"/>
    <property type="match status" value="1"/>
</dbReference>
<comment type="caution">
    <text evidence="7">The sequence shown here is derived from an EMBL/GenBank/DDBJ whole genome shotgun (WGS) entry which is preliminary data.</text>
</comment>
<dbReference type="SUPFAM" id="SSF51197">
    <property type="entry name" value="Clavaminate synthase-like"/>
    <property type="match status" value="1"/>
</dbReference>
<dbReference type="GO" id="GO:0016491">
    <property type="term" value="F:oxidoreductase activity"/>
    <property type="evidence" value="ECO:0007669"/>
    <property type="project" value="UniProtKB-KW"/>
</dbReference>
<dbReference type="PRINTS" id="PR00682">
    <property type="entry name" value="IPNSYNTHASE"/>
</dbReference>
<comment type="similarity">
    <text evidence="1 5">Belongs to the iron/ascorbate-dependent oxidoreductase family.</text>
</comment>
<dbReference type="GO" id="GO:0046872">
    <property type="term" value="F:metal ion binding"/>
    <property type="evidence" value="ECO:0007669"/>
    <property type="project" value="UniProtKB-KW"/>
</dbReference>
<evidence type="ECO:0000256" key="4">
    <source>
        <dbReference type="ARBA" id="ARBA00023004"/>
    </source>
</evidence>
<feature type="domain" description="Fe2OG dioxygenase" evidence="6">
    <location>
        <begin position="174"/>
        <end position="281"/>
    </location>
</feature>
<sequence length="344" mass="38387">MSALKIPIIDLSGYLRDDLDAKKACSIELRDAMENVGFLQVVGHSVSSDLQKRFIEAVAAFFALPMEEKQRIGQDKSSCNRGYERIGVERLEEVLDNSTLEMKEGFTVRPERPLGRFMAGPNQWPDPSLPGMANFRQTYMEYFESVHQLSKSMFRLIALSLDLDEQYFDAFAADPDGIQLCRSHHYPATPSDAVDRGRGIGAHTDFGALTLLLQDDIGGLEVLHKPTGTWHHVTPIEGAYVINIGDLMQRWTNDRYRSTMHRVMSPTSNKPRYSVAFFNDGALDTVVEAIPTCIPAGEKPKYGPLLVEDHLIKRYTQSYSLGGAIIKTGAPTLHETIQPQAIVA</sequence>
<accession>A0AAV9NKI9</accession>
<dbReference type="RefSeq" id="XP_064709276.1">
    <property type="nucleotide sequence ID" value="XM_064854550.1"/>
</dbReference>
<dbReference type="Pfam" id="PF03171">
    <property type="entry name" value="2OG-FeII_Oxy"/>
    <property type="match status" value="1"/>
</dbReference>
<keyword evidence="8" id="KW-1185">Reference proteome</keyword>
<reference evidence="7 8" key="1">
    <citation type="submission" date="2023-08" db="EMBL/GenBank/DDBJ databases">
        <title>Black Yeasts Isolated from many extreme environments.</title>
        <authorList>
            <person name="Coleine C."/>
            <person name="Stajich J.E."/>
            <person name="Selbmann L."/>
        </authorList>
    </citation>
    <scope>NUCLEOTIDE SEQUENCE [LARGE SCALE GENOMIC DNA]</scope>
    <source>
        <strain evidence="7 8">CCFEE 5792</strain>
    </source>
</reference>
<evidence type="ECO:0000256" key="1">
    <source>
        <dbReference type="ARBA" id="ARBA00008056"/>
    </source>
</evidence>
<dbReference type="InterPro" id="IPR026992">
    <property type="entry name" value="DIOX_N"/>
</dbReference>
<dbReference type="InterPro" id="IPR005123">
    <property type="entry name" value="Oxoglu/Fe-dep_dioxygenase_dom"/>
</dbReference>
<dbReference type="Gene3D" id="2.60.120.330">
    <property type="entry name" value="B-lactam Antibiotic, Isopenicillin N Synthase, Chain"/>
    <property type="match status" value="1"/>
</dbReference>
<dbReference type="InterPro" id="IPR044861">
    <property type="entry name" value="IPNS-like_FE2OG_OXY"/>
</dbReference>
<protein>
    <recommendedName>
        <fullName evidence="6">Fe2OG dioxygenase domain-containing protein</fullName>
    </recommendedName>
</protein>
<keyword evidence="2 5" id="KW-0479">Metal-binding</keyword>
<keyword evidence="4 5" id="KW-0408">Iron</keyword>
<name>A0AAV9NKI9_9EURO</name>
<evidence type="ECO:0000313" key="7">
    <source>
        <dbReference type="EMBL" id="KAK5058753.1"/>
    </source>
</evidence>
<evidence type="ECO:0000256" key="5">
    <source>
        <dbReference type="RuleBase" id="RU003682"/>
    </source>
</evidence>
<organism evidence="7 8">
    <name type="scientific">Exophiala bonariae</name>
    <dbReference type="NCBI Taxonomy" id="1690606"/>
    <lineage>
        <taxon>Eukaryota</taxon>
        <taxon>Fungi</taxon>
        <taxon>Dikarya</taxon>
        <taxon>Ascomycota</taxon>
        <taxon>Pezizomycotina</taxon>
        <taxon>Eurotiomycetes</taxon>
        <taxon>Chaetothyriomycetidae</taxon>
        <taxon>Chaetothyriales</taxon>
        <taxon>Herpotrichiellaceae</taxon>
        <taxon>Exophiala</taxon>
    </lineage>
</organism>
<dbReference type="GO" id="GO:0044283">
    <property type="term" value="P:small molecule biosynthetic process"/>
    <property type="evidence" value="ECO:0007669"/>
    <property type="project" value="UniProtKB-ARBA"/>
</dbReference>
<dbReference type="Pfam" id="PF14226">
    <property type="entry name" value="DIOX_N"/>
    <property type="match status" value="1"/>
</dbReference>
<evidence type="ECO:0000313" key="8">
    <source>
        <dbReference type="Proteomes" id="UP001358417"/>
    </source>
</evidence>
<dbReference type="InterPro" id="IPR027443">
    <property type="entry name" value="IPNS-like_sf"/>
</dbReference>
<dbReference type="PROSITE" id="PS51471">
    <property type="entry name" value="FE2OG_OXY"/>
    <property type="match status" value="1"/>
</dbReference>
<evidence type="ECO:0000256" key="2">
    <source>
        <dbReference type="ARBA" id="ARBA00022723"/>
    </source>
</evidence>
<dbReference type="GeneID" id="89979171"/>
<dbReference type="Proteomes" id="UP001358417">
    <property type="component" value="Unassembled WGS sequence"/>
</dbReference>
<proteinExistence type="inferred from homology"/>
<gene>
    <name evidence="7" type="ORF">LTR84_011017</name>
</gene>
<evidence type="ECO:0000256" key="3">
    <source>
        <dbReference type="ARBA" id="ARBA00023002"/>
    </source>
</evidence>
<dbReference type="AlphaFoldDB" id="A0AAV9NKI9"/>
<evidence type="ECO:0000259" key="6">
    <source>
        <dbReference type="PROSITE" id="PS51471"/>
    </source>
</evidence>
<keyword evidence="3 5" id="KW-0560">Oxidoreductase</keyword>
<dbReference type="PANTHER" id="PTHR10209">
    <property type="entry name" value="OXIDOREDUCTASE, 2OG-FE II OXYGENASE FAMILY PROTEIN"/>
    <property type="match status" value="1"/>
</dbReference>